<keyword evidence="5 7" id="KW-1133">Transmembrane helix</keyword>
<proteinExistence type="inferred from homology"/>
<evidence type="ECO:0000313" key="9">
    <source>
        <dbReference type="EMBL" id="CAG9992928.1"/>
    </source>
</evidence>
<dbReference type="Proteomes" id="UP000754883">
    <property type="component" value="Unassembled WGS sequence"/>
</dbReference>
<feature type="transmembrane region" description="Helical" evidence="7">
    <location>
        <begin position="416"/>
        <end position="434"/>
    </location>
</feature>
<feature type="non-terminal residue" evidence="9">
    <location>
        <position position="1"/>
    </location>
</feature>
<dbReference type="SUPFAM" id="SSF103473">
    <property type="entry name" value="MFS general substrate transporter"/>
    <property type="match status" value="1"/>
</dbReference>
<gene>
    <name evidence="9" type="ORF">CBYS24578_00016813</name>
</gene>
<protein>
    <recommendedName>
        <fullName evidence="8">Major facilitator superfamily (MFS) profile domain-containing protein</fullName>
    </recommendedName>
</protein>
<comment type="subcellular location">
    <subcellularLocation>
        <location evidence="1">Membrane</location>
        <topology evidence="1">Multi-pass membrane protein</topology>
    </subcellularLocation>
</comment>
<feature type="transmembrane region" description="Helical" evidence="7">
    <location>
        <begin position="168"/>
        <end position="185"/>
    </location>
</feature>
<keyword evidence="6 7" id="KW-0472">Membrane</keyword>
<evidence type="ECO:0000259" key="8">
    <source>
        <dbReference type="PROSITE" id="PS50850"/>
    </source>
</evidence>
<dbReference type="InterPro" id="IPR005829">
    <property type="entry name" value="Sugar_transporter_CS"/>
</dbReference>
<feature type="transmembrane region" description="Helical" evidence="7">
    <location>
        <begin position="132"/>
        <end position="156"/>
    </location>
</feature>
<evidence type="ECO:0000256" key="1">
    <source>
        <dbReference type="ARBA" id="ARBA00004141"/>
    </source>
</evidence>
<dbReference type="GO" id="GO:0016020">
    <property type="term" value="C:membrane"/>
    <property type="evidence" value="ECO:0007669"/>
    <property type="project" value="UniProtKB-SubCell"/>
</dbReference>
<comment type="caution">
    <text evidence="9">The sequence shown here is derived from an EMBL/GenBank/DDBJ whole genome shotgun (WGS) entry which is preliminary data.</text>
</comment>
<feature type="transmembrane region" description="Helical" evidence="7">
    <location>
        <begin position="253"/>
        <end position="271"/>
    </location>
</feature>
<evidence type="ECO:0000313" key="10">
    <source>
        <dbReference type="Proteomes" id="UP000754883"/>
    </source>
</evidence>
<sequence>RIFLVTIGSFTYAYASSIIGTTLAQPSFIEYFDMDKRSNAADISGAINGVFQAGGFFGALACILIADKFGRRIAIFIASMLATLGGALQAGSVHIAMYLAMRVVSGLGVGALITMVPLYLAEVAAPEVRGRVVGTTGIMIGVGYSSASWMGFAFYFVNASNKQWRIPIALQCVPALVLAIGVWWLPESPRWLLLNDRADEAHRIFYQAQPAHNTHEVADNSEFELLQRQIMQEKTYPTAFSDLFTNPGMRKRTLLGFLSLFGSQAAGTQVINNYGSSLYAGLGYNTTNTLLIQSCWITTIIFGNVINTVALDKFGRKPLFVLGFAGCAASLIGESVSVAHYQSTASHSAAVAAVFFLFLEVAVFSSTIDATSYVYPSEIFPTPLRAKGMAVSAAGLFLASLIILIPAPTAFENIQWRYYIVFTILSSVMANMGYKTKQKSLEEISALFGQYTPQTTDVEKDNKGSITMVEDCNHG</sequence>
<comment type="similarity">
    <text evidence="2">Belongs to the major facilitator superfamily. Sugar transporter (TC 2.A.1.1) family.</text>
</comment>
<reference evidence="9" key="1">
    <citation type="submission" date="2021-10" db="EMBL/GenBank/DDBJ databases">
        <authorList>
            <person name="Piombo E."/>
        </authorList>
    </citation>
    <scope>NUCLEOTIDE SEQUENCE</scope>
</reference>
<dbReference type="Gene3D" id="1.20.1250.20">
    <property type="entry name" value="MFS general substrate transporter like domains"/>
    <property type="match status" value="1"/>
</dbReference>
<feature type="transmembrane region" description="Helical" evidence="7">
    <location>
        <begin position="347"/>
        <end position="368"/>
    </location>
</feature>
<dbReference type="AlphaFoldDB" id="A0A9N9UNT7"/>
<keyword evidence="10" id="KW-1185">Reference proteome</keyword>
<dbReference type="InterPro" id="IPR036259">
    <property type="entry name" value="MFS_trans_sf"/>
</dbReference>
<feature type="transmembrane region" description="Helical" evidence="7">
    <location>
        <begin position="389"/>
        <end position="410"/>
    </location>
</feature>
<evidence type="ECO:0000256" key="6">
    <source>
        <dbReference type="ARBA" id="ARBA00023136"/>
    </source>
</evidence>
<dbReference type="PANTHER" id="PTHR48022:SF11">
    <property type="entry name" value="MONOSACCHARIDE TRANSPORTER (HXT8), PUTATIVE (AFU_ORTHOLOGUE AFUA_2G08120)-RELATED"/>
    <property type="match status" value="1"/>
</dbReference>
<dbReference type="GO" id="GO:0005351">
    <property type="term" value="F:carbohydrate:proton symporter activity"/>
    <property type="evidence" value="ECO:0007669"/>
    <property type="project" value="TreeGrafter"/>
</dbReference>
<dbReference type="PROSITE" id="PS50850">
    <property type="entry name" value="MFS"/>
    <property type="match status" value="1"/>
</dbReference>
<evidence type="ECO:0000256" key="3">
    <source>
        <dbReference type="ARBA" id="ARBA00022448"/>
    </source>
</evidence>
<dbReference type="OrthoDB" id="6612291at2759"/>
<dbReference type="PRINTS" id="PR00171">
    <property type="entry name" value="SUGRTRNSPORT"/>
</dbReference>
<dbReference type="InterPro" id="IPR020846">
    <property type="entry name" value="MFS_dom"/>
</dbReference>
<feature type="transmembrane region" description="Helical" evidence="7">
    <location>
        <begin position="318"/>
        <end position="341"/>
    </location>
</feature>
<organism evidence="9 10">
    <name type="scientific">Clonostachys byssicola</name>
    <dbReference type="NCBI Taxonomy" id="160290"/>
    <lineage>
        <taxon>Eukaryota</taxon>
        <taxon>Fungi</taxon>
        <taxon>Dikarya</taxon>
        <taxon>Ascomycota</taxon>
        <taxon>Pezizomycotina</taxon>
        <taxon>Sordariomycetes</taxon>
        <taxon>Hypocreomycetidae</taxon>
        <taxon>Hypocreales</taxon>
        <taxon>Bionectriaceae</taxon>
        <taxon>Clonostachys</taxon>
    </lineage>
</organism>
<evidence type="ECO:0000256" key="5">
    <source>
        <dbReference type="ARBA" id="ARBA00022989"/>
    </source>
</evidence>
<evidence type="ECO:0000256" key="4">
    <source>
        <dbReference type="ARBA" id="ARBA00022692"/>
    </source>
</evidence>
<dbReference type="InterPro" id="IPR005828">
    <property type="entry name" value="MFS_sugar_transport-like"/>
</dbReference>
<dbReference type="InterPro" id="IPR003663">
    <property type="entry name" value="Sugar/inositol_transpt"/>
</dbReference>
<feature type="transmembrane region" description="Helical" evidence="7">
    <location>
        <begin position="43"/>
        <end position="66"/>
    </location>
</feature>
<feature type="transmembrane region" description="Helical" evidence="7">
    <location>
        <begin position="99"/>
        <end position="120"/>
    </location>
</feature>
<name>A0A9N9UNT7_9HYPO</name>
<accession>A0A9N9UNT7</accession>
<dbReference type="EMBL" id="CABFNO020001508">
    <property type="protein sequence ID" value="CAG9992928.1"/>
    <property type="molecule type" value="Genomic_DNA"/>
</dbReference>
<dbReference type="Pfam" id="PF00083">
    <property type="entry name" value="Sugar_tr"/>
    <property type="match status" value="1"/>
</dbReference>
<evidence type="ECO:0000256" key="7">
    <source>
        <dbReference type="SAM" id="Phobius"/>
    </source>
</evidence>
<dbReference type="PANTHER" id="PTHR48022">
    <property type="entry name" value="PLASTIDIC GLUCOSE TRANSPORTER 4"/>
    <property type="match status" value="1"/>
</dbReference>
<keyword evidence="4 7" id="KW-0812">Transmembrane</keyword>
<feature type="domain" description="Major facilitator superfamily (MFS) profile" evidence="8">
    <location>
        <begin position="1"/>
        <end position="441"/>
    </location>
</feature>
<evidence type="ECO:0000256" key="2">
    <source>
        <dbReference type="ARBA" id="ARBA00010992"/>
    </source>
</evidence>
<dbReference type="PROSITE" id="PS00217">
    <property type="entry name" value="SUGAR_TRANSPORT_2"/>
    <property type="match status" value="1"/>
</dbReference>
<feature type="transmembrane region" description="Helical" evidence="7">
    <location>
        <begin position="73"/>
        <end position="93"/>
    </location>
</feature>
<dbReference type="InterPro" id="IPR050360">
    <property type="entry name" value="MFS_Sugar_Transporters"/>
</dbReference>
<feature type="transmembrane region" description="Helical" evidence="7">
    <location>
        <begin position="291"/>
        <end position="311"/>
    </location>
</feature>
<keyword evidence="3" id="KW-0813">Transport</keyword>